<gene>
    <name evidence="2" type="primary">orf120</name>
</gene>
<keyword evidence="1" id="KW-1133">Transmembrane helix</keyword>
<geneLocation type="chloroplast" evidence="2"/>
<accession>A0A1W6F7N4</accession>
<feature type="transmembrane region" description="Helical" evidence="1">
    <location>
        <begin position="26"/>
        <end position="45"/>
    </location>
</feature>
<name>A0A1W6F7N4_PEDDU</name>
<keyword evidence="2" id="KW-0150">Chloroplast</keyword>
<protein>
    <submittedName>
        <fullName evidence="2">Uncharacterized protein</fullName>
    </submittedName>
</protein>
<dbReference type="EMBL" id="KY114064">
    <property type="protein sequence ID" value="ARK36700.1"/>
    <property type="molecule type" value="Genomic_DNA"/>
</dbReference>
<organism evidence="2">
    <name type="scientific">Pediastrum duplex</name>
    <name type="common">Green alga</name>
    <dbReference type="NCBI Taxonomy" id="3105"/>
    <lineage>
        <taxon>Eukaryota</taxon>
        <taxon>Viridiplantae</taxon>
        <taxon>Chlorophyta</taxon>
        <taxon>core chlorophytes</taxon>
        <taxon>Chlorophyceae</taxon>
        <taxon>CS clade</taxon>
        <taxon>Sphaeropleales</taxon>
        <taxon>Hydrodictyaceae</taxon>
        <taxon>Pediastrum</taxon>
    </lineage>
</organism>
<dbReference type="GeneID" id="32880174"/>
<dbReference type="AlphaFoldDB" id="A0A1W6F7N4"/>
<evidence type="ECO:0000256" key="1">
    <source>
        <dbReference type="SAM" id="Phobius"/>
    </source>
</evidence>
<reference evidence="2" key="1">
    <citation type="journal article" date="2017" name="PeerJ">
        <title>lastomes of the green algae Hydrodictyon reticulatum and Pediastrum duplex (Sphaeropleales, Chlorophyceae).</title>
        <authorList>
            <person name="McManus H.A."/>
            <person name="Sanchez D."/>
            <person name="Karol K.G."/>
        </authorList>
    </citation>
    <scope>NUCLEOTIDE SEQUENCE</scope>
</reference>
<keyword evidence="1" id="KW-0472">Membrane</keyword>
<dbReference type="RefSeq" id="YP_009364076.1">
    <property type="nucleotide sequence ID" value="NC_034654.1"/>
</dbReference>
<proteinExistence type="predicted"/>
<evidence type="ECO:0000313" key="2">
    <source>
        <dbReference type="EMBL" id="ARK36700.1"/>
    </source>
</evidence>
<keyword evidence="2" id="KW-0934">Plastid</keyword>
<sequence>MIKCFLYFAISLLLLQNSTFGIFDCFYYLIIAATLAKLLLCFFVSERSLCFTSARLLAPSLLRIGALARPERKKKKHASFSFLYLFASTTFAPSRSEEAEGYLRLGSAEAKEAKEPKEEA</sequence>
<keyword evidence="1" id="KW-0812">Transmembrane</keyword>